<dbReference type="AlphaFoldDB" id="A0A9X7TW47"/>
<evidence type="ECO:0000259" key="5">
    <source>
        <dbReference type="Pfam" id="PF00251"/>
    </source>
</evidence>
<gene>
    <name evidence="6" type="ORF">GTO82_07685</name>
</gene>
<reference evidence="6 7" key="1">
    <citation type="submission" date="2020-01" db="EMBL/GenBank/DDBJ databases">
        <title>Complete and circular genome sequences of six lactobacillus isolates from horses.</title>
        <authorList>
            <person name="Hassan H.M."/>
        </authorList>
    </citation>
    <scope>NUCLEOTIDE SEQUENCE [LARGE SCALE GENOMIC DNA]</scope>
    <source>
        <strain evidence="6 7">3DG</strain>
    </source>
</reference>
<feature type="domain" description="Glycosyl hydrolase family 32 N-terminal" evidence="5">
    <location>
        <begin position="24"/>
        <end position="321"/>
    </location>
</feature>
<dbReference type="CDD" id="cd08996">
    <property type="entry name" value="GH32_FFase"/>
    <property type="match status" value="1"/>
</dbReference>
<name>A0A9X7TW47_LACJH</name>
<evidence type="ECO:0000256" key="2">
    <source>
        <dbReference type="ARBA" id="ARBA00012758"/>
    </source>
</evidence>
<dbReference type="PANTHER" id="PTHR43101">
    <property type="entry name" value="BETA-FRUCTOSIDASE"/>
    <property type="match status" value="1"/>
</dbReference>
<evidence type="ECO:0000256" key="1">
    <source>
        <dbReference type="ARBA" id="ARBA00009902"/>
    </source>
</evidence>
<organism evidence="6 7">
    <name type="scientific">Lactobacillus johnsonii</name>
    <dbReference type="NCBI Taxonomy" id="33959"/>
    <lineage>
        <taxon>Bacteria</taxon>
        <taxon>Bacillati</taxon>
        <taxon>Bacillota</taxon>
        <taxon>Bacilli</taxon>
        <taxon>Lactobacillales</taxon>
        <taxon>Lactobacillaceae</taxon>
        <taxon>Lactobacillus</taxon>
    </lineage>
</organism>
<evidence type="ECO:0000256" key="4">
    <source>
        <dbReference type="ARBA" id="ARBA00023295"/>
    </source>
</evidence>
<proteinExistence type="inferred from homology"/>
<keyword evidence="4" id="KW-0326">Glycosidase</keyword>
<dbReference type="EC" id="3.2.1.26" evidence="2"/>
<evidence type="ECO:0000256" key="3">
    <source>
        <dbReference type="ARBA" id="ARBA00022801"/>
    </source>
</evidence>
<keyword evidence="3 6" id="KW-0378">Hydrolase</keyword>
<dbReference type="SMART" id="SM00640">
    <property type="entry name" value="Glyco_32"/>
    <property type="match status" value="1"/>
</dbReference>
<dbReference type="GO" id="GO:0004564">
    <property type="term" value="F:beta-fructofuranosidase activity"/>
    <property type="evidence" value="ECO:0007669"/>
    <property type="project" value="UniProtKB-EC"/>
</dbReference>
<dbReference type="Proteomes" id="UP000510788">
    <property type="component" value="Chromosome"/>
</dbReference>
<dbReference type="InterPro" id="IPR023296">
    <property type="entry name" value="Glyco_hydro_beta-prop_sf"/>
</dbReference>
<dbReference type="SUPFAM" id="SSF75005">
    <property type="entry name" value="Arabinanase/levansucrase/invertase"/>
    <property type="match status" value="1"/>
</dbReference>
<dbReference type="InterPro" id="IPR051214">
    <property type="entry name" value="GH32_Enzymes"/>
</dbReference>
<dbReference type="InterPro" id="IPR013148">
    <property type="entry name" value="Glyco_hydro_32_N"/>
</dbReference>
<dbReference type="Pfam" id="PF00251">
    <property type="entry name" value="Glyco_hydro_32N"/>
    <property type="match status" value="1"/>
</dbReference>
<dbReference type="PANTHER" id="PTHR43101:SF1">
    <property type="entry name" value="BETA-FRUCTOSIDASE"/>
    <property type="match status" value="1"/>
</dbReference>
<dbReference type="Gene3D" id="2.115.10.20">
    <property type="entry name" value="Glycosyl hydrolase domain, family 43"/>
    <property type="match status" value="1"/>
</dbReference>
<dbReference type="EMBL" id="CP047409">
    <property type="protein sequence ID" value="QLL68723.1"/>
    <property type="molecule type" value="Genomic_DNA"/>
</dbReference>
<sequence length="428" mass="49371">MKANESLYKEIRNLDQDILRPEFHFTAPYGWLNDPNGLVYYQNYYQLFYQYNPYGTSWNKMHWGHARSKDLLNWQDMPIAMQPDHDYDKSGVFSGSAIKNGDRLYVIYTGHVEEKGHVIETQCIAYTDDGVDFTKYKNNPVITARDIPYNVDESNFRDPKVFEHNGKYYCVVAVAIDGKGTIVLFESSDLLNWRFKTILLKDNPTLGIMTECPDFISFKDNDYLIFSSILGKGKNSIVYSAQGKLDWKVFQFNVEKIHRLDSGDDFYAPQSLIKNGEHILIPWLRSVDHVNYLDRTGHVWNGIMGIPRKLLDKDGYLSQVPVGKIIKIDAPVDQNIENGLYKLNFGFPKDKKLVLHGVNGNISIEKSDEDFLISIDGPVFEKKINWNSKVFCLTFVIDNSTLELFSKHDSLSIVTFIGGIYRLTWEEK</sequence>
<comment type="similarity">
    <text evidence="1">Belongs to the glycosyl hydrolase 32 family.</text>
</comment>
<evidence type="ECO:0000313" key="6">
    <source>
        <dbReference type="EMBL" id="QLL68723.1"/>
    </source>
</evidence>
<accession>A0A9X7TW47</accession>
<protein>
    <recommendedName>
        <fullName evidence="2">beta-fructofuranosidase</fullName>
        <ecNumber evidence="2">3.2.1.26</ecNumber>
    </recommendedName>
</protein>
<dbReference type="GO" id="GO:0005975">
    <property type="term" value="P:carbohydrate metabolic process"/>
    <property type="evidence" value="ECO:0007669"/>
    <property type="project" value="InterPro"/>
</dbReference>
<evidence type="ECO:0000313" key="7">
    <source>
        <dbReference type="Proteomes" id="UP000510788"/>
    </source>
</evidence>
<dbReference type="InterPro" id="IPR001362">
    <property type="entry name" value="Glyco_hydro_32"/>
</dbReference>
<dbReference type="RefSeq" id="WP_180873112.1">
    <property type="nucleotide sequence ID" value="NZ_CP047409.1"/>
</dbReference>